<sequence>MSIAINNTNSTTSKTTTASTTSFPSLSPSFAPSSSPSSLPSSSQNQPYPPPAALPPKPPPIHQDQTQLSGKIGQKSSNDIHSNGTLLEKKKPRHQSSQSPSQPQSQQNQQQQQKQQEQDKSQIIIYPVNSGVIRCICGFSDDDGFTIQCERCNVWQHAVCVDIQDESQVPEVYLCDRCGGAKKDPEVARRLQLHRIHDARRSIPTGSIGTNPDATKSSKRKRSADDDKEFKRTGSEGAVPIGHARSESSASRRGSPVTVAPNSTSSTQDSSTLLTTTSTGNSTSNSNEKPTTSTRRGRSKRLTLQPPEEAADNDGEPEKKFTLSQMSRSYYVSISQNRFASPYIHKYVASLATAQDLDESTSYLSRTDYNTIELPSLSVKLTSDHPKQKFSGFSRFGLFLDGPVARDRFLLEYVGLVMPKTEYKNNNINQYRHFGCPKPGVLFHPSLPICIDARQVGSDARFLRRSCRPNCKVSTVIVDKKSVIFVVFALEPIKHGAELTLAWEWDERHPVQKLLRDKLSLDQLSRDERAFLVHSAEYINQRGSECACNLSPSECLIARMKKALGNPSRVTRTSAKTRRGGSGSILDGTNNAVMSADDADTPGSQDSDDPAPVSHAPISFYSKREARKLQSAMALFEKLSNEPPTKRRKTDQRETSTENEDDTEKGTPTEETPKEKQTDNTQTQPNTLKEQPSVKEPTPEPIKPILNYSEKSVQTNPVNIPLRKSLNPGSSQIILTSTSLASEPLKLRVFHKYLISKHTPKNPKRGPSSTLASGILKRALPTTITPPIIYPPHYSPHDIKRRSNGGYRSNQTFSLSGSASALSRPSPVTGLPPLAPLAGLGAFSLLPNGIGPVANGHSSQGSTPAVTPGASPLHPKDGSPQPTTLTNTGYAYGTRSDAKSVTPTPLQSPAHTPRNSSDLTPPPLLSQQAHKTQGPAFQSANTKGQPLAANGTSFGKINDPSGFQSTASGAPFGASASAGSVPPPRPTIKKKLSFADYMKKQQKTAASASQQAKPNKPTTPPTGRN</sequence>
<dbReference type="RefSeq" id="XP_031855659.1">
    <property type="nucleotide sequence ID" value="XM_031999768.1"/>
</dbReference>
<feature type="region of interest" description="Disordered" evidence="5">
    <location>
        <begin position="854"/>
        <end position="1025"/>
    </location>
</feature>
<feature type="compositionally biased region" description="Low complexity" evidence="5">
    <location>
        <begin position="965"/>
        <end position="980"/>
    </location>
</feature>
<evidence type="ECO:0000256" key="5">
    <source>
        <dbReference type="SAM" id="MobiDB-lite"/>
    </source>
</evidence>
<dbReference type="InterPro" id="IPR011011">
    <property type="entry name" value="Znf_FYVE_PHD"/>
</dbReference>
<dbReference type="CDD" id="cd15550">
    <property type="entry name" value="PHD_MLL5"/>
    <property type="match status" value="1"/>
</dbReference>
<dbReference type="GO" id="GO:0034967">
    <property type="term" value="C:Set3 complex"/>
    <property type="evidence" value="ECO:0007669"/>
    <property type="project" value="TreeGrafter"/>
</dbReference>
<keyword evidence="3" id="KW-0862">Zinc</keyword>
<dbReference type="PANTHER" id="PTHR46462">
    <property type="entry name" value="UPSET, ISOFORM A"/>
    <property type="match status" value="1"/>
</dbReference>
<dbReference type="InterPro" id="IPR046341">
    <property type="entry name" value="SET_dom_sf"/>
</dbReference>
<evidence type="ECO:0000256" key="1">
    <source>
        <dbReference type="ARBA" id="ARBA00022723"/>
    </source>
</evidence>
<dbReference type="PANTHER" id="PTHR46462:SF3">
    <property type="entry name" value="UPSET, ISOFORM A"/>
    <property type="match status" value="1"/>
</dbReference>
<feature type="compositionally biased region" description="Polar residues" evidence="5">
    <location>
        <begin position="880"/>
        <end position="889"/>
    </location>
</feature>
<dbReference type="Proteomes" id="UP000398389">
    <property type="component" value="Unassembled WGS sequence"/>
</dbReference>
<dbReference type="Pfam" id="PF20826">
    <property type="entry name" value="PHD_5"/>
    <property type="match status" value="1"/>
</dbReference>
<dbReference type="PROSITE" id="PS01359">
    <property type="entry name" value="ZF_PHD_1"/>
    <property type="match status" value="1"/>
</dbReference>
<feature type="region of interest" description="Disordered" evidence="5">
    <location>
        <begin position="566"/>
        <end position="616"/>
    </location>
</feature>
<feature type="compositionally biased region" description="Polar residues" evidence="5">
    <location>
        <begin position="680"/>
        <end position="690"/>
    </location>
</feature>
<keyword evidence="2" id="KW-0863">Zinc-finger</keyword>
<feature type="compositionally biased region" description="Low complexity" evidence="5">
    <location>
        <begin position="95"/>
        <end position="115"/>
    </location>
</feature>
<evidence type="ECO:0000259" key="6">
    <source>
        <dbReference type="PROSITE" id="PS50280"/>
    </source>
</evidence>
<dbReference type="Gene3D" id="2.170.270.10">
    <property type="entry name" value="SET domain"/>
    <property type="match status" value="1"/>
</dbReference>
<keyword evidence="8" id="KW-1185">Reference proteome</keyword>
<feature type="compositionally biased region" description="Pro residues" evidence="5">
    <location>
        <begin position="47"/>
        <end position="61"/>
    </location>
</feature>
<evidence type="ECO:0000256" key="3">
    <source>
        <dbReference type="ARBA" id="ARBA00022833"/>
    </source>
</evidence>
<feature type="region of interest" description="Disordered" evidence="5">
    <location>
        <begin position="787"/>
        <end position="812"/>
    </location>
</feature>
<feature type="region of interest" description="Disordered" evidence="5">
    <location>
        <begin position="194"/>
        <end position="319"/>
    </location>
</feature>
<feature type="region of interest" description="Disordered" evidence="5">
    <location>
        <begin position="1"/>
        <end position="120"/>
    </location>
</feature>
<feature type="compositionally biased region" description="Polar residues" evidence="5">
    <location>
        <begin position="856"/>
        <end position="865"/>
    </location>
</feature>
<dbReference type="AlphaFoldDB" id="A0A5E8C3Q9"/>
<dbReference type="GO" id="GO:0008270">
    <property type="term" value="F:zinc ion binding"/>
    <property type="evidence" value="ECO:0007669"/>
    <property type="project" value="UniProtKB-KW"/>
</dbReference>
<dbReference type="SUPFAM" id="SSF57903">
    <property type="entry name" value="FYVE/PHD zinc finger"/>
    <property type="match status" value="1"/>
</dbReference>
<feature type="region of interest" description="Disordered" evidence="5">
    <location>
        <begin position="636"/>
        <end position="704"/>
    </location>
</feature>
<feature type="domain" description="SET" evidence="6">
    <location>
        <begin position="375"/>
        <end position="504"/>
    </location>
</feature>
<dbReference type="InterPro" id="IPR001965">
    <property type="entry name" value="Znf_PHD"/>
</dbReference>
<feature type="compositionally biased region" description="Low complexity" evidence="5">
    <location>
        <begin position="8"/>
        <end position="46"/>
    </location>
</feature>
<dbReference type="PROSITE" id="PS50280">
    <property type="entry name" value="SET"/>
    <property type="match status" value="1"/>
</dbReference>
<keyword evidence="1" id="KW-0479">Metal-binding</keyword>
<reference evidence="7 8" key="1">
    <citation type="submission" date="2019-09" db="EMBL/GenBank/DDBJ databases">
        <authorList>
            <person name="Brejova B."/>
        </authorList>
    </citation>
    <scope>NUCLEOTIDE SEQUENCE [LARGE SCALE GENOMIC DNA]</scope>
</reference>
<proteinExistence type="predicted"/>
<dbReference type="OrthoDB" id="20872at2759"/>
<dbReference type="EMBL" id="CABVLU010000004">
    <property type="protein sequence ID" value="VVT56428.1"/>
    <property type="molecule type" value="Genomic_DNA"/>
</dbReference>
<name>A0A5E8C3Q9_9ASCO</name>
<evidence type="ECO:0000256" key="4">
    <source>
        <dbReference type="ARBA" id="ARBA00022853"/>
    </source>
</evidence>
<dbReference type="Pfam" id="PF00856">
    <property type="entry name" value="SET"/>
    <property type="match status" value="1"/>
</dbReference>
<dbReference type="Gene3D" id="3.30.40.10">
    <property type="entry name" value="Zinc/RING finger domain, C3HC4 (zinc finger)"/>
    <property type="match status" value="1"/>
</dbReference>
<feature type="compositionally biased region" description="Polar residues" evidence="5">
    <location>
        <begin position="899"/>
        <end position="955"/>
    </location>
</feature>
<dbReference type="GO" id="GO:0070210">
    <property type="term" value="C:Rpd3L-Expanded complex"/>
    <property type="evidence" value="ECO:0007669"/>
    <property type="project" value="TreeGrafter"/>
</dbReference>
<dbReference type="SUPFAM" id="SSF82199">
    <property type="entry name" value="SET domain"/>
    <property type="match status" value="1"/>
</dbReference>
<feature type="compositionally biased region" description="Polar residues" evidence="5">
    <location>
        <begin position="63"/>
        <end position="85"/>
    </location>
</feature>
<dbReference type="GO" id="GO:0006325">
    <property type="term" value="P:chromatin organization"/>
    <property type="evidence" value="ECO:0007669"/>
    <property type="project" value="UniProtKB-KW"/>
</dbReference>
<keyword evidence="4" id="KW-0156">Chromatin regulator</keyword>
<accession>A0A5E8C3Q9</accession>
<dbReference type="SMART" id="SM00249">
    <property type="entry name" value="PHD"/>
    <property type="match status" value="1"/>
</dbReference>
<organism evidence="7 8">
    <name type="scientific">Magnusiomyces paraingens</name>
    <dbReference type="NCBI Taxonomy" id="2606893"/>
    <lineage>
        <taxon>Eukaryota</taxon>
        <taxon>Fungi</taxon>
        <taxon>Dikarya</taxon>
        <taxon>Ascomycota</taxon>
        <taxon>Saccharomycotina</taxon>
        <taxon>Dipodascomycetes</taxon>
        <taxon>Dipodascales</taxon>
        <taxon>Dipodascaceae</taxon>
        <taxon>Magnusiomyces</taxon>
    </lineage>
</organism>
<feature type="compositionally biased region" description="Polar residues" evidence="5">
    <location>
        <begin position="204"/>
        <end position="215"/>
    </location>
</feature>
<feature type="compositionally biased region" description="Low complexity" evidence="5">
    <location>
        <begin position="262"/>
        <end position="287"/>
    </location>
</feature>
<evidence type="ECO:0000313" key="7">
    <source>
        <dbReference type="EMBL" id="VVT56428.1"/>
    </source>
</evidence>
<dbReference type="GeneID" id="43583868"/>
<dbReference type="SMART" id="SM00317">
    <property type="entry name" value="SET"/>
    <property type="match status" value="1"/>
</dbReference>
<feature type="compositionally biased region" description="Low complexity" evidence="5">
    <location>
        <begin position="1003"/>
        <end position="1013"/>
    </location>
</feature>
<dbReference type="InterPro" id="IPR019786">
    <property type="entry name" value="Zinc_finger_PHD-type_CS"/>
</dbReference>
<dbReference type="GO" id="GO:0006355">
    <property type="term" value="P:regulation of DNA-templated transcription"/>
    <property type="evidence" value="ECO:0007669"/>
    <property type="project" value="TreeGrafter"/>
</dbReference>
<evidence type="ECO:0000256" key="2">
    <source>
        <dbReference type="ARBA" id="ARBA00022771"/>
    </source>
</evidence>
<dbReference type="InterPro" id="IPR013083">
    <property type="entry name" value="Znf_RING/FYVE/PHD"/>
</dbReference>
<feature type="compositionally biased region" description="Basic and acidic residues" evidence="5">
    <location>
        <begin position="664"/>
        <end position="678"/>
    </location>
</feature>
<gene>
    <name evidence="7" type="ORF">SAPINGB_P005053</name>
</gene>
<feature type="compositionally biased region" description="Basic and acidic residues" evidence="5">
    <location>
        <begin position="223"/>
        <end position="234"/>
    </location>
</feature>
<dbReference type="InterPro" id="IPR001214">
    <property type="entry name" value="SET_dom"/>
</dbReference>
<protein>
    <recommendedName>
        <fullName evidence="6">SET domain-containing protein</fullName>
    </recommendedName>
</protein>
<evidence type="ECO:0000313" key="8">
    <source>
        <dbReference type="Proteomes" id="UP000398389"/>
    </source>
</evidence>